<protein>
    <submittedName>
        <fullName evidence="1">Uncharacterized protein</fullName>
    </submittedName>
</protein>
<evidence type="ECO:0000313" key="2">
    <source>
        <dbReference type="Proteomes" id="UP000184304"/>
    </source>
</evidence>
<dbReference type="Proteomes" id="UP000184304">
    <property type="component" value="Unassembled WGS sequence"/>
</dbReference>
<name>A0A1L9N4A1_ASPTC</name>
<dbReference type="EMBL" id="KV878203">
    <property type="protein sequence ID" value="OJI84106.1"/>
    <property type="molecule type" value="Genomic_DNA"/>
</dbReference>
<reference evidence="2" key="1">
    <citation type="journal article" date="2017" name="Genome Biol.">
        <title>Comparative genomics reveals high biological diversity and specific adaptations in the industrially and medically important fungal genus Aspergillus.</title>
        <authorList>
            <person name="de Vries R.P."/>
            <person name="Riley R."/>
            <person name="Wiebenga A."/>
            <person name="Aguilar-Osorio G."/>
            <person name="Amillis S."/>
            <person name="Uchima C.A."/>
            <person name="Anderluh G."/>
            <person name="Asadollahi M."/>
            <person name="Askin M."/>
            <person name="Barry K."/>
            <person name="Battaglia E."/>
            <person name="Bayram O."/>
            <person name="Benocci T."/>
            <person name="Braus-Stromeyer S.A."/>
            <person name="Caldana C."/>
            <person name="Canovas D."/>
            <person name="Cerqueira G.C."/>
            <person name="Chen F."/>
            <person name="Chen W."/>
            <person name="Choi C."/>
            <person name="Clum A."/>
            <person name="Dos Santos R.A."/>
            <person name="Damasio A.R."/>
            <person name="Diallinas G."/>
            <person name="Emri T."/>
            <person name="Fekete E."/>
            <person name="Flipphi M."/>
            <person name="Freyberg S."/>
            <person name="Gallo A."/>
            <person name="Gournas C."/>
            <person name="Habgood R."/>
            <person name="Hainaut M."/>
            <person name="Harispe M.L."/>
            <person name="Henrissat B."/>
            <person name="Hilden K.S."/>
            <person name="Hope R."/>
            <person name="Hossain A."/>
            <person name="Karabika E."/>
            <person name="Karaffa L."/>
            <person name="Karanyi Z."/>
            <person name="Krasevec N."/>
            <person name="Kuo A."/>
            <person name="Kusch H."/>
            <person name="LaButti K."/>
            <person name="Lagendijk E.L."/>
            <person name="Lapidus A."/>
            <person name="Levasseur A."/>
            <person name="Lindquist E."/>
            <person name="Lipzen A."/>
            <person name="Logrieco A.F."/>
            <person name="MacCabe A."/>
            <person name="Maekelae M.R."/>
            <person name="Malavazi I."/>
            <person name="Melin P."/>
            <person name="Meyer V."/>
            <person name="Mielnichuk N."/>
            <person name="Miskei M."/>
            <person name="Molnar A.P."/>
            <person name="Mule G."/>
            <person name="Ngan C.Y."/>
            <person name="Orejas M."/>
            <person name="Orosz E."/>
            <person name="Ouedraogo J.P."/>
            <person name="Overkamp K.M."/>
            <person name="Park H.-S."/>
            <person name="Perrone G."/>
            <person name="Piumi F."/>
            <person name="Punt P.J."/>
            <person name="Ram A.F."/>
            <person name="Ramon A."/>
            <person name="Rauscher S."/>
            <person name="Record E."/>
            <person name="Riano-Pachon D.M."/>
            <person name="Robert V."/>
            <person name="Roehrig J."/>
            <person name="Ruller R."/>
            <person name="Salamov A."/>
            <person name="Salih N.S."/>
            <person name="Samson R.A."/>
            <person name="Sandor E."/>
            <person name="Sanguinetti M."/>
            <person name="Schuetze T."/>
            <person name="Sepcic K."/>
            <person name="Shelest E."/>
            <person name="Sherlock G."/>
            <person name="Sophianopoulou V."/>
            <person name="Squina F.M."/>
            <person name="Sun H."/>
            <person name="Susca A."/>
            <person name="Todd R.B."/>
            <person name="Tsang A."/>
            <person name="Unkles S.E."/>
            <person name="van de Wiele N."/>
            <person name="van Rossen-Uffink D."/>
            <person name="Oliveira J.V."/>
            <person name="Vesth T.C."/>
            <person name="Visser J."/>
            <person name="Yu J.-H."/>
            <person name="Zhou M."/>
            <person name="Andersen M.R."/>
            <person name="Archer D.B."/>
            <person name="Baker S.E."/>
            <person name="Benoit I."/>
            <person name="Brakhage A.A."/>
            <person name="Braus G.H."/>
            <person name="Fischer R."/>
            <person name="Frisvad J.C."/>
            <person name="Goldman G.H."/>
            <person name="Houbraken J."/>
            <person name="Oakley B."/>
            <person name="Pocsi I."/>
            <person name="Scazzocchio C."/>
            <person name="Seiboth B."/>
            <person name="vanKuyk P.A."/>
            <person name="Wortman J."/>
            <person name="Dyer P.S."/>
            <person name="Grigoriev I.V."/>
        </authorList>
    </citation>
    <scope>NUCLEOTIDE SEQUENCE [LARGE SCALE GENOMIC DNA]</scope>
    <source>
        <strain evidence="2">CBS 134.48</strain>
    </source>
</reference>
<dbReference type="VEuPathDB" id="FungiDB:ASPTUDRAFT_56060"/>
<keyword evidence="2" id="KW-1185">Reference proteome</keyword>
<proteinExistence type="predicted"/>
<dbReference type="AlphaFoldDB" id="A0A1L9N4A1"/>
<dbReference type="OrthoDB" id="10530063at2759"/>
<sequence>MWIQTKLNWFPLSVTEQSGSSVTVAILVENQTIVRSLIFLETLNPGSLQEPVSVLFSTGSGIFQRIPDKLSLSAHAALRLTQIEEEFMMMYHQPMPDTVLRVPRDLPLADLKSTHHAKLISSPVDGRIDYSIWCNFLGNYGLGLGMHKYVEP</sequence>
<gene>
    <name evidence="1" type="ORF">ASPTUDRAFT_56060</name>
</gene>
<accession>A0A1L9N4A1</accession>
<organism evidence="1 2">
    <name type="scientific">Aspergillus tubingensis (strain CBS 134.48)</name>
    <dbReference type="NCBI Taxonomy" id="767770"/>
    <lineage>
        <taxon>Eukaryota</taxon>
        <taxon>Fungi</taxon>
        <taxon>Dikarya</taxon>
        <taxon>Ascomycota</taxon>
        <taxon>Pezizomycotina</taxon>
        <taxon>Eurotiomycetes</taxon>
        <taxon>Eurotiomycetidae</taxon>
        <taxon>Eurotiales</taxon>
        <taxon>Aspergillaceae</taxon>
        <taxon>Aspergillus</taxon>
        <taxon>Aspergillus subgen. Circumdati</taxon>
    </lineage>
</organism>
<evidence type="ECO:0000313" key="1">
    <source>
        <dbReference type="EMBL" id="OJI84106.1"/>
    </source>
</evidence>